<name>A0A392V1S7_9FABA</name>
<reference evidence="2 3" key="1">
    <citation type="journal article" date="2018" name="Front. Plant Sci.">
        <title>Red Clover (Trifolium pratense) and Zigzag Clover (T. medium) - A Picture of Genomic Similarities and Differences.</title>
        <authorList>
            <person name="Dluhosova J."/>
            <person name="Istvanek J."/>
            <person name="Nedelnik J."/>
            <person name="Repkova J."/>
        </authorList>
    </citation>
    <scope>NUCLEOTIDE SEQUENCE [LARGE SCALE GENOMIC DNA]</scope>
    <source>
        <strain evidence="3">cv. 10/8</strain>
        <tissue evidence="2">Leaf</tissue>
    </source>
</reference>
<feature type="non-terminal residue" evidence="2">
    <location>
        <position position="29"/>
    </location>
</feature>
<evidence type="ECO:0000256" key="1">
    <source>
        <dbReference type="SAM" id="MobiDB-lite"/>
    </source>
</evidence>
<dbReference type="AlphaFoldDB" id="A0A392V1S7"/>
<accession>A0A392V1S7</accession>
<evidence type="ECO:0000313" key="3">
    <source>
        <dbReference type="Proteomes" id="UP000265520"/>
    </source>
</evidence>
<protein>
    <submittedName>
        <fullName evidence="2">Uncharacterized protein</fullName>
    </submittedName>
</protein>
<keyword evidence="3" id="KW-1185">Reference proteome</keyword>
<dbReference type="Proteomes" id="UP000265520">
    <property type="component" value="Unassembled WGS sequence"/>
</dbReference>
<sequence>MMYSYKEEVKKEEEEKHSKGKDKIVRKEE</sequence>
<dbReference type="EMBL" id="LXQA011037781">
    <property type="protein sequence ID" value="MCI82206.1"/>
    <property type="molecule type" value="Genomic_DNA"/>
</dbReference>
<organism evidence="2 3">
    <name type="scientific">Trifolium medium</name>
    <dbReference type="NCBI Taxonomy" id="97028"/>
    <lineage>
        <taxon>Eukaryota</taxon>
        <taxon>Viridiplantae</taxon>
        <taxon>Streptophyta</taxon>
        <taxon>Embryophyta</taxon>
        <taxon>Tracheophyta</taxon>
        <taxon>Spermatophyta</taxon>
        <taxon>Magnoliopsida</taxon>
        <taxon>eudicotyledons</taxon>
        <taxon>Gunneridae</taxon>
        <taxon>Pentapetalae</taxon>
        <taxon>rosids</taxon>
        <taxon>fabids</taxon>
        <taxon>Fabales</taxon>
        <taxon>Fabaceae</taxon>
        <taxon>Papilionoideae</taxon>
        <taxon>50 kb inversion clade</taxon>
        <taxon>NPAAA clade</taxon>
        <taxon>Hologalegina</taxon>
        <taxon>IRL clade</taxon>
        <taxon>Trifolieae</taxon>
        <taxon>Trifolium</taxon>
    </lineage>
</organism>
<evidence type="ECO:0000313" key="2">
    <source>
        <dbReference type="EMBL" id="MCI82206.1"/>
    </source>
</evidence>
<feature type="region of interest" description="Disordered" evidence="1">
    <location>
        <begin position="1"/>
        <end position="29"/>
    </location>
</feature>
<comment type="caution">
    <text evidence="2">The sequence shown here is derived from an EMBL/GenBank/DDBJ whole genome shotgun (WGS) entry which is preliminary data.</text>
</comment>
<proteinExistence type="predicted"/>